<gene>
    <name evidence="4" type="ORF">JF922_15590</name>
</gene>
<evidence type="ECO:0000256" key="1">
    <source>
        <dbReference type="ARBA" id="ARBA00010062"/>
    </source>
</evidence>
<dbReference type="Gene3D" id="3.40.50.2300">
    <property type="match status" value="2"/>
</dbReference>
<dbReference type="InterPro" id="IPR028081">
    <property type="entry name" value="Leu-bd"/>
</dbReference>
<evidence type="ECO:0000256" key="2">
    <source>
        <dbReference type="ARBA" id="ARBA00022729"/>
    </source>
</evidence>
<evidence type="ECO:0000313" key="5">
    <source>
        <dbReference type="Proteomes" id="UP000612893"/>
    </source>
</evidence>
<accession>A0A934K2V2</accession>
<dbReference type="PANTHER" id="PTHR30483">
    <property type="entry name" value="LEUCINE-SPECIFIC-BINDING PROTEIN"/>
    <property type="match status" value="1"/>
</dbReference>
<keyword evidence="2" id="KW-0732">Signal</keyword>
<comment type="similarity">
    <text evidence="1">Belongs to the leucine-binding protein family.</text>
</comment>
<name>A0A934K2V2_9BACT</name>
<dbReference type="Proteomes" id="UP000612893">
    <property type="component" value="Unassembled WGS sequence"/>
</dbReference>
<dbReference type="InterPro" id="IPR051010">
    <property type="entry name" value="BCAA_transport"/>
</dbReference>
<evidence type="ECO:0000313" key="4">
    <source>
        <dbReference type="EMBL" id="MBJ7599487.1"/>
    </source>
</evidence>
<dbReference type="PROSITE" id="PS51257">
    <property type="entry name" value="PROKAR_LIPOPROTEIN"/>
    <property type="match status" value="1"/>
</dbReference>
<feature type="domain" description="Leucine-binding protein" evidence="3">
    <location>
        <begin position="42"/>
        <end position="385"/>
    </location>
</feature>
<dbReference type="SUPFAM" id="SSF53822">
    <property type="entry name" value="Periplasmic binding protein-like I"/>
    <property type="match status" value="1"/>
</dbReference>
<dbReference type="EMBL" id="JAEKNR010000155">
    <property type="protein sequence ID" value="MBJ7599487.1"/>
    <property type="molecule type" value="Genomic_DNA"/>
</dbReference>
<organism evidence="4 5">
    <name type="scientific">Candidatus Nephthysia bennettiae</name>
    <dbReference type="NCBI Taxonomy" id="3127016"/>
    <lineage>
        <taxon>Bacteria</taxon>
        <taxon>Bacillati</taxon>
        <taxon>Candidatus Dormiibacterota</taxon>
        <taxon>Candidatus Dormibacteria</taxon>
        <taxon>Candidatus Dormibacterales</taxon>
        <taxon>Candidatus Dormibacteraceae</taxon>
        <taxon>Candidatus Nephthysia</taxon>
    </lineage>
</organism>
<dbReference type="Pfam" id="PF13458">
    <property type="entry name" value="Peripla_BP_6"/>
    <property type="match status" value="1"/>
</dbReference>
<dbReference type="PANTHER" id="PTHR30483:SF6">
    <property type="entry name" value="PERIPLASMIC BINDING PROTEIN OF ABC TRANSPORTER FOR NATURAL AMINO ACIDS"/>
    <property type="match status" value="1"/>
</dbReference>
<sequence>MQRYRFLRAGRGISVWLAAAMLSLACGVGGASSPAPTSGGTLQFGAIVGLSGIYGAYGPAYQAGMNVAADRVNKAGGIVAGGKKYNLKMLYMDDRSDAQVAIADATQMINDNHINVVVGPLANEAISATPVIAQHKAINLSLAASLFGLLGDKYPLLFSALPSNDYRTGVTVSGIRHFYPNAKKVAFLTGNNDGLLKPMSSQLQAAGITAGDFTYPPGTKDISTVATKVVADKPDIIVVGTSPQEEQSDIQQLDAAGLPKSTPCVCYSTELPSSIGHPQLFPSAYSPVDPGVQSTPEIDAFKSALKTQLNGADVTPFNIGIGLAYYFVVQLTAKAMTKANTVTDTAAIAKALTDVSLTEFGAKFQFASDHTITVPLAVTQITETGKTTVVQLKPNQT</sequence>
<comment type="caution">
    <text evidence="4">The sequence shown here is derived from an EMBL/GenBank/DDBJ whole genome shotgun (WGS) entry which is preliminary data.</text>
</comment>
<dbReference type="AlphaFoldDB" id="A0A934K2V2"/>
<dbReference type="InterPro" id="IPR028082">
    <property type="entry name" value="Peripla_BP_I"/>
</dbReference>
<evidence type="ECO:0000259" key="3">
    <source>
        <dbReference type="Pfam" id="PF13458"/>
    </source>
</evidence>
<reference evidence="4" key="1">
    <citation type="submission" date="2020-10" db="EMBL/GenBank/DDBJ databases">
        <title>Ca. Dormibacterota MAGs.</title>
        <authorList>
            <person name="Montgomery K."/>
        </authorList>
    </citation>
    <scope>NUCLEOTIDE SEQUENCE [LARGE SCALE GENOMIC DNA]</scope>
    <source>
        <strain evidence="4">SC8812_S17_10</strain>
    </source>
</reference>
<protein>
    <submittedName>
        <fullName evidence="4">ABC transporter substrate-binding protein</fullName>
    </submittedName>
</protein>
<keyword evidence="5" id="KW-1185">Reference proteome</keyword>
<proteinExistence type="inferred from homology"/>